<organism evidence="1 2">
    <name type="scientific">Candidatus Staskawiczbacteria bacterium RIFOXYD1_FULL_32_13</name>
    <dbReference type="NCBI Taxonomy" id="1802234"/>
    <lineage>
        <taxon>Bacteria</taxon>
        <taxon>Candidatus Staskawicziibacteriota</taxon>
    </lineage>
</organism>
<name>A0A1G2JNE7_9BACT</name>
<evidence type="ECO:0000313" key="1">
    <source>
        <dbReference type="EMBL" id="OGZ87820.1"/>
    </source>
</evidence>
<evidence type="ECO:0000313" key="2">
    <source>
        <dbReference type="Proteomes" id="UP000178935"/>
    </source>
</evidence>
<accession>A0A1G2JNE7</accession>
<dbReference type="EMBL" id="MHPU01000038">
    <property type="protein sequence ID" value="OGZ87820.1"/>
    <property type="molecule type" value="Genomic_DNA"/>
</dbReference>
<reference evidence="1 2" key="1">
    <citation type="journal article" date="2016" name="Nat. Commun.">
        <title>Thousands of microbial genomes shed light on interconnected biogeochemical processes in an aquifer system.</title>
        <authorList>
            <person name="Anantharaman K."/>
            <person name="Brown C.T."/>
            <person name="Hug L.A."/>
            <person name="Sharon I."/>
            <person name="Castelle C.J."/>
            <person name="Probst A.J."/>
            <person name="Thomas B.C."/>
            <person name="Singh A."/>
            <person name="Wilkins M.J."/>
            <person name="Karaoz U."/>
            <person name="Brodie E.L."/>
            <person name="Williams K.H."/>
            <person name="Hubbard S.S."/>
            <person name="Banfield J.F."/>
        </authorList>
    </citation>
    <scope>NUCLEOTIDE SEQUENCE [LARGE SCALE GENOMIC DNA]</scope>
</reference>
<proteinExistence type="predicted"/>
<comment type="caution">
    <text evidence="1">The sequence shown here is derived from an EMBL/GenBank/DDBJ whole genome shotgun (WGS) entry which is preliminary data.</text>
</comment>
<sequence>MRINQLLVVRTPDTALNTEEIDGKIYRFAVVILQLADGSYTWRGEDQFLPKARFVAVAELIFEGDDDESDEWPLEIEPIAVDMNGTRHYFGTQAEWEELPFDDHDVNWATNRHGRLVAAQYRG</sequence>
<gene>
    <name evidence="1" type="ORF">A2561_04430</name>
</gene>
<protein>
    <submittedName>
        <fullName evidence="1">Uncharacterized protein</fullName>
    </submittedName>
</protein>
<dbReference type="AlphaFoldDB" id="A0A1G2JNE7"/>
<dbReference type="Proteomes" id="UP000178935">
    <property type="component" value="Unassembled WGS sequence"/>
</dbReference>